<evidence type="ECO:0000256" key="5">
    <source>
        <dbReference type="ARBA" id="ARBA00022989"/>
    </source>
</evidence>
<dbReference type="EMBL" id="PYBW01000095">
    <property type="protein sequence ID" value="PYC74532.1"/>
    <property type="molecule type" value="Genomic_DNA"/>
</dbReference>
<keyword evidence="9" id="KW-1185">Reference proteome</keyword>
<feature type="transmembrane region" description="Helical" evidence="7">
    <location>
        <begin position="86"/>
        <end position="105"/>
    </location>
</feature>
<keyword evidence="4 7" id="KW-0812">Transmembrane</keyword>
<evidence type="ECO:0000313" key="8">
    <source>
        <dbReference type="EMBL" id="PYC74532.1"/>
    </source>
</evidence>
<name>A0A2V4N409_9ACTN</name>
<protein>
    <submittedName>
        <fullName evidence="8">MFS transporter</fullName>
    </submittedName>
</protein>
<evidence type="ECO:0000256" key="1">
    <source>
        <dbReference type="ARBA" id="ARBA00004651"/>
    </source>
</evidence>
<keyword evidence="2" id="KW-0813">Transport</keyword>
<evidence type="ECO:0000256" key="2">
    <source>
        <dbReference type="ARBA" id="ARBA00022448"/>
    </source>
</evidence>
<dbReference type="OrthoDB" id="6803299at2"/>
<keyword evidence="6 7" id="KW-0472">Membrane</keyword>
<comment type="subcellular location">
    <subcellularLocation>
        <location evidence="1">Cell membrane</location>
        <topology evidence="1">Multi-pass membrane protein</topology>
    </subcellularLocation>
</comment>
<feature type="transmembrane region" description="Helical" evidence="7">
    <location>
        <begin position="150"/>
        <end position="171"/>
    </location>
</feature>
<keyword evidence="5 7" id="KW-1133">Transmembrane helix</keyword>
<dbReference type="Proteomes" id="UP000248039">
    <property type="component" value="Unassembled WGS sequence"/>
</dbReference>
<feature type="transmembrane region" description="Helical" evidence="7">
    <location>
        <begin position="228"/>
        <end position="249"/>
    </location>
</feature>
<dbReference type="SUPFAM" id="SSF103473">
    <property type="entry name" value="MFS general substrate transporter"/>
    <property type="match status" value="1"/>
</dbReference>
<feature type="transmembrane region" description="Helical" evidence="7">
    <location>
        <begin position="125"/>
        <end position="144"/>
    </location>
</feature>
<dbReference type="InterPro" id="IPR036259">
    <property type="entry name" value="MFS_trans_sf"/>
</dbReference>
<evidence type="ECO:0000256" key="7">
    <source>
        <dbReference type="SAM" id="Phobius"/>
    </source>
</evidence>
<feature type="transmembrane region" description="Helical" evidence="7">
    <location>
        <begin position="197"/>
        <end position="222"/>
    </location>
</feature>
<dbReference type="Gene3D" id="1.20.1250.20">
    <property type="entry name" value="MFS general substrate transporter like domains"/>
    <property type="match status" value="1"/>
</dbReference>
<dbReference type="InterPro" id="IPR011701">
    <property type="entry name" value="MFS"/>
</dbReference>
<evidence type="ECO:0000256" key="6">
    <source>
        <dbReference type="ARBA" id="ARBA00023136"/>
    </source>
</evidence>
<dbReference type="AlphaFoldDB" id="A0A2V4N409"/>
<feature type="transmembrane region" description="Helical" evidence="7">
    <location>
        <begin position="270"/>
        <end position="300"/>
    </location>
</feature>
<dbReference type="Pfam" id="PF07690">
    <property type="entry name" value="MFS_1"/>
    <property type="match status" value="1"/>
</dbReference>
<feature type="transmembrane region" description="Helical" evidence="7">
    <location>
        <begin position="63"/>
        <end position="80"/>
    </location>
</feature>
<organism evidence="8 9">
    <name type="scientific">Streptomyces tateyamensis</name>
    <dbReference type="NCBI Taxonomy" id="565073"/>
    <lineage>
        <taxon>Bacteria</taxon>
        <taxon>Bacillati</taxon>
        <taxon>Actinomycetota</taxon>
        <taxon>Actinomycetes</taxon>
        <taxon>Kitasatosporales</taxon>
        <taxon>Streptomycetaceae</taxon>
        <taxon>Streptomyces</taxon>
    </lineage>
</organism>
<dbReference type="PANTHER" id="PTHR23517">
    <property type="entry name" value="RESISTANCE PROTEIN MDTM, PUTATIVE-RELATED-RELATED"/>
    <property type="match status" value="1"/>
</dbReference>
<gene>
    <name evidence="8" type="ORF">C7C46_23960</name>
</gene>
<feature type="transmembrane region" description="Helical" evidence="7">
    <location>
        <begin position="34"/>
        <end position="56"/>
    </location>
</feature>
<dbReference type="GO" id="GO:0022857">
    <property type="term" value="F:transmembrane transporter activity"/>
    <property type="evidence" value="ECO:0007669"/>
    <property type="project" value="InterPro"/>
</dbReference>
<sequence length="392" mass="40823">MVLSSFANRIGNGLFNTAAALYFTRVAHLPATQVGLGLSVAGLVGMLAGVPAGYLADRRGPRTVMLVTLAVQTATMLGFLAVRSWWAFTVVAALDTLALCANNAARGAVIARVGEDRPAAFRARLRAVANLGVVLGALGAAVAVQWDTPAAYTALILSNAASYLVCGLLLLRVPDYQPVPRPVRERRRLLVLRDRPFLCFAAVSGLMGLQYPLVSLVLPIWIASHTQAPRWTVAAVAVVNSGVCVLLQARIGGRIETPAHGGAALRKAGLLFLLSCPLLALTARAQAWPAAVLLAVAITLHSLGEIYESSGGFALGFGLAPDRAQGEYQGLLGLGFDLGQALGPALLTTLCLGWGERGWLALGLGFAVLGATGPRVAEWGRRTRGAALGQAA</sequence>
<keyword evidence="3" id="KW-1003">Cell membrane</keyword>
<evidence type="ECO:0000256" key="4">
    <source>
        <dbReference type="ARBA" id="ARBA00022692"/>
    </source>
</evidence>
<comment type="caution">
    <text evidence="8">The sequence shown here is derived from an EMBL/GenBank/DDBJ whole genome shotgun (WGS) entry which is preliminary data.</text>
</comment>
<dbReference type="InterPro" id="IPR050171">
    <property type="entry name" value="MFS_Transporters"/>
</dbReference>
<dbReference type="PANTHER" id="PTHR23517:SF2">
    <property type="entry name" value="MULTIDRUG RESISTANCE PROTEIN MDTH"/>
    <property type="match status" value="1"/>
</dbReference>
<reference evidence="8 9" key="1">
    <citation type="submission" date="2018-03" db="EMBL/GenBank/DDBJ databases">
        <title>Bioinformatic expansion and discovery of thiopeptide antibiotics.</title>
        <authorList>
            <person name="Schwalen C.J."/>
            <person name="Hudson G.A."/>
            <person name="Mitchell D.A."/>
        </authorList>
    </citation>
    <scope>NUCLEOTIDE SEQUENCE [LARGE SCALE GENOMIC DNA]</scope>
    <source>
        <strain evidence="8 9">ATCC 21389</strain>
    </source>
</reference>
<evidence type="ECO:0000256" key="3">
    <source>
        <dbReference type="ARBA" id="ARBA00022475"/>
    </source>
</evidence>
<proteinExistence type="predicted"/>
<accession>A0A2V4N409</accession>
<dbReference type="GO" id="GO:0005886">
    <property type="term" value="C:plasma membrane"/>
    <property type="evidence" value="ECO:0007669"/>
    <property type="project" value="UniProtKB-SubCell"/>
</dbReference>
<evidence type="ECO:0000313" key="9">
    <source>
        <dbReference type="Proteomes" id="UP000248039"/>
    </source>
</evidence>